<sequence>MLSLGNSPPVALFFLFFRCFFPWRSWQSFQEEYFLCYSSPLLVLQLPRKKVITMSSSFRGFTTFTCVALALVLCVQTVLGGITCEKLDKSTCAFAVSSTSNRCVLEKRVRRGGMEEYTCGSSEIEAQRLKDWIETDQCIESCGLDRNTLGISTDSLLDSQFLTKLCSPQCYQGCPNIVDLYFNLAAGEGVFLPKLCEAQGSNPRREMAEIRSSGIVAPAPGSVLPLMHVVVAPAMAPAYL</sequence>
<keyword evidence="2" id="KW-0732">Signal</keyword>
<comment type="caution">
    <text evidence="3">The sequence shown here is derived from an EMBL/GenBank/DDBJ whole genome shotgun (WGS) entry which is preliminary data.</text>
</comment>
<dbReference type="InterPro" id="IPR009489">
    <property type="entry name" value="PAR1"/>
</dbReference>
<keyword evidence="1" id="KW-0812">Transmembrane</keyword>
<dbReference type="OrthoDB" id="772928at2759"/>
<dbReference type="AlphaFoldDB" id="A0A443N0Y1"/>
<evidence type="ECO:0000313" key="4">
    <source>
        <dbReference type="Proteomes" id="UP000283530"/>
    </source>
</evidence>
<feature type="chain" id="PRO_5019088365" evidence="2">
    <location>
        <begin position="27"/>
        <end position="240"/>
    </location>
</feature>
<dbReference type="EMBL" id="QPKB01000001">
    <property type="protein sequence ID" value="RWR72187.1"/>
    <property type="molecule type" value="Genomic_DNA"/>
</dbReference>
<feature type="signal peptide" evidence="2">
    <location>
        <begin position="1"/>
        <end position="26"/>
    </location>
</feature>
<dbReference type="PANTHER" id="PTHR33649">
    <property type="entry name" value="PAR1 PROTEIN"/>
    <property type="match status" value="1"/>
</dbReference>
<dbReference type="PANTHER" id="PTHR33649:SF2">
    <property type="entry name" value="PAR1 PROTEIN"/>
    <property type="match status" value="1"/>
</dbReference>
<evidence type="ECO:0000256" key="1">
    <source>
        <dbReference type="SAM" id="Phobius"/>
    </source>
</evidence>
<dbReference type="Pfam" id="PF06521">
    <property type="entry name" value="PAR1"/>
    <property type="match status" value="1"/>
</dbReference>
<evidence type="ECO:0000313" key="3">
    <source>
        <dbReference type="EMBL" id="RWR72187.1"/>
    </source>
</evidence>
<dbReference type="STRING" id="337451.A0A443N0Y1"/>
<proteinExistence type="predicted"/>
<name>A0A443N0Y1_9MAGN</name>
<organism evidence="3 4">
    <name type="scientific">Cinnamomum micranthum f. kanehirae</name>
    <dbReference type="NCBI Taxonomy" id="337451"/>
    <lineage>
        <taxon>Eukaryota</taxon>
        <taxon>Viridiplantae</taxon>
        <taxon>Streptophyta</taxon>
        <taxon>Embryophyta</taxon>
        <taxon>Tracheophyta</taxon>
        <taxon>Spermatophyta</taxon>
        <taxon>Magnoliopsida</taxon>
        <taxon>Magnoliidae</taxon>
        <taxon>Laurales</taxon>
        <taxon>Lauraceae</taxon>
        <taxon>Cinnamomum</taxon>
    </lineage>
</organism>
<keyword evidence="4" id="KW-1185">Reference proteome</keyword>
<dbReference type="Proteomes" id="UP000283530">
    <property type="component" value="Unassembled WGS sequence"/>
</dbReference>
<reference evidence="3 4" key="1">
    <citation type="journal article" date="2019" name="Nat. Plants">
        <title>Stout camphor tree genome fills gaps in understanding of flowering plant genome evolution.</title>
        <authorList>
            <person name="Chaw S.M."/>
            <person name="Liu Y.C."/>
            <person name="Wu Y.W."/>
            <person name="Wang H.Y."/>
            <person name="Lin C.I."/>
            <person name="Wu C.S."/>
            <person name="Ke H.M."/>
            <person name="Chang L.Y."/>
            <person name="Hsu C.Y."/>
            <person name="Yang H.T."/>
            <person name="Sudianto E."/>
            <person name="Hsu M.H."/>
            <person name="Wu K.P."/>
            <person name="Wang L.N."/>
            <person name="Leebens-Mack J.H."/>
            <person name="Tsai I.J."/>
        </authorList>
    </citation>
    <scope>NUCLEOTIDE SEQUENCE [LARGE SCALE GENOMIC DNA]</scope>
    <source>
        <strain evidence="4">cv. Chaw 1501</strain>
        <tissue evidence="3">Young leaves</tissue>
    </source>
</reference>
<gene>
    <name evidence="3" type="ORF">CKAN_00039700</name>
</gene>
<protein>
    <submittedName>
        <fullName evidence="3">PAR-1b</fullName>
    </submittedName>
</protein>
<keyword evidence="1" id="KW-1133">Transmembrane helix</keyword>
<evidence type="ECO:0000256" key="2">
    <source>
        <dbReference type="SAM" id="SignalP"/>
    </source>
</evidence>
<accession>A0A443N0Y1</accession>
<keyword evidence="1" id="KW-0472">Membrane</keyword>
<feature type="transmembrane region" description="Helical" evidence="1">
    <location>
        <begin position="58"/>
        <end position="82"/>
    </location>
</feature>